<dbReference type="Pfam" id="PF00092">
    <property type="entry name" value="VWA"/>
    <property type="match status" value="1"/>
</dbReference>
<name>A0AAV5TQL6_9BILA</name>
<feature type="domain" description="VWFA" evidence="2">
    <location>
        <begin position="214"/>
        <end position="346"/>
    </location>
</feature>
<evidence type="ECO:0000313" key="3">
    <source>
        <dbReference type="EMBL" id="GMS96547.1"/>
    </source>
</evidence>
<dbReference type="InterPro" id="IPR002035">
    <property type="entry name" value="VWF_A"/>
</dbReference>
<feature type="region of interest" description="Disordered" evidence="1">
    <location>
        <begin position="400"/>
        <end position="423"/>
    </location>
</feature>
<evidence type="ECO:0000313" key="4">
    <source>
        <dbReference type="Proteomes" id="UP001432027"/>
    </source>
</evidence>
<dbReference type="PANTHER" id="PTHR31024:SF3">
    <property type="entry name" value="C-TYPE LECTIN-RELATED"/>
    <property type="match status" value="1"/>
</dbReference>
<gene>
    <name evidence="3" type="ORF">PENTCL1PPCAC_18722</name>
</gene>
<comment type="caution">
    <text evidence="3">The sequence shown here is derived from an EMBL/GenBank/DDBJ whole genome shotgun (WGS) entry which is preliminary data.</text>
</comment>
<sequence>LLLLSVLVPIANAQCSCDPGAIIINQGAPPKNWTFAPVTFTSSADGCDLTAHCTGYSPLALYIYYSRTAQGDTPILDPYNAAPLNYQVTNVIEPSSLDYKYMRCTNGNWMVYSAENDHLAINDPNCAPGECWMYNNIFCTQPLLQSPMSTNVPVLSTLSRTSKDITLIPTSHSIFTTHSSPTTSSFFIAKDNYCNCAIVDGWFDNWDPSEIWVDLVVILDTSASMGDSLEEAKSVPASFISLMSTDTSAEFYSRIGVIAVSDTVEVVYNLNMSSSDSLDSIKQHNVNKIDVVGAFRAALEMFSEGMESPSYRESAKQIIYFLTNSDPGSNMNGVENFKTDGGIIIVNDFVLEGQVANPGLNKLASENFYFTDLSENFVLSLEVFCEANCFCDSSKHAFNDDENSPRTQANRGCYHPVNNGIPQ</sequence>
<proteinExistence type="predicted"/>
<feature type="non-terminal residue" evidence="3">
    <location>
        <position position="423"/>
    </location>
</feature>
<accession>A0AAV5TQL6</accession>
<dbReference type="AlphaFoldDB" id="A0AAV5TQL6"/>
<dbReference type="Gene3D" id="3.40.50.410">
    <property type="entry name" value="von Willebrand factor, type A domain"/>
    <property type="match status" value="1"/>
</dbReference>
<dbReference type="InterPro" id="IPR036465">
    <property type="entry name" value="vWFA_dom_sf"/>
</dbReference>
<feature type="non-terminal residue" evidence="3">
    <location>
        <position position="1"/>
    </location>
</feature>
<reference evidence="3" key="1">
    <citation type="submission" date="2023-10" db="EMBL/GenBank/DDBJ databases">
        <title>Genome assembly of Pristionchus species.</title>
        <authorList>
            <person name="Yoshida K."/>
            <person name="Sommer R.J."/>
        </authorList>
    </citation>
    <scope>NUCLEOTIDE SEQUENCE</scope>
    <source>
        <strain evidence="3">RS0144</strain>
    </source>
</reference>
<dbReference type="PANTHER" id="PTHR31024">
    <property type="entry name" value="C-TYPE LECTIN"/>
    <property type="match status" value="1"/>
</dbReference>
<keyword evidence="4" id="KW-1185">Reference proteome</keyword>
<organism evidence="3 4">
    <name type="scientific">Pristionchus entomophagus</name>
    <dbReference type="NCBI Taxonomy" id="358040"/>
    <lineage>
        <taxon>Eukaryota</taxon>
        <taxon>Metazoa</taxon>
        <taxon>Ecdysozoa</taxon>
        <taxon>Nematoda</taxon>
        <taxon>Chromadorea</taxon>
        <taxon>Rhabditida</taxon>
        <taxon>Rhabditina</taxon>
        <taxon>Diplogasteromorpha</taxon>
        <taxon>Diplogasteroidea</taxon>
        <taxon>Neodiplogasteridae</taxon>
        <taxon>Pristionchus</taxon>
    </lineage>
</organism>
<dbReference type="PROSITE" id="PS50234">
    <property type="entry name" value="VWFA"/>
    <property type="match status" value="1"/>
</dbReference>
<dbReference type="Proteomes" id="UP001432027">
    <property type="component" value="Unassembled WGS sequence"/>
</dbReference>
<protein>
    <recommendedName>
        <fullName evidence="2">VWFA domain-containing protein</fullName>
    </recommendedName>
</protein>
<evidence type="ECO:0000259" key="2">
    <source>
        <dbReference type="PROSITE" id="PS50234"/>
    </source>
</evidence>
<evidence type="ECO:0000256" key="1">
    <source>
        <dbReference type="SAM" id="MobiDB-lite"/>
    </source>
</evidence>
<dbReference type="SMART" id="SM00327">
    <property type="entry name" value="VWA"/>
    <property type="match status" value="1"/>
</dbReference>
<dbReference type="SUPFAM" id="SSF53300">
    <property type="entry name" value="vWA-like"/>
    <property type="match status" value="1"/>
</dbReference>
<dbReference type="EMBL" id="BTSX01000004">
    <property type="protein sequence ID" value="GMS96547.1"/>
    <property type="molecule type" value="Genomic_DNA"/>
</dbReference>